<dbReference type="InterPro" id="IPR023346">
    <property type="entry name" value="Lysozyme-like_dom_sf"/>
</dbReference>
<dbReference type="PANTHER" id="PTHR35936:SF32">
    <property type="entry name" value="MEMBRANE-BOUND LYTIC MUREIN TRANSGLYCOSYLASE F"/>
    <property type="match status" value="1"/>
</dbReference>
<evidence type="ECO:0000256" key="1">
    <source>
        <dbReference type="ARBA" id="ARBA00004339"/>
    </source>
</evidence>
<dbReference type="SUPFAM" id="SSF53955">
    <property type="entry name" value="Lysozyme-like"/>
    <property type="match status" value="1"/>
</dbReference>
<keyword evidence="4" id="KW-0998">Cell outer membrane</keyword>
<feature type="domain" description="Solute-binding protein family 3/N-terminal" evidence="6">
    <location>
        <begin position="42"/>
        <end position="279"/>
    </location>
</feature>
<dbReference type="SUPFAM" id="SSF53850">
    <property type="entry name" value="Periplasmic binding protein-like II"/>
    <property type="match status" value="1"/>
</dbReference>
<proteinExistence type="inferred from homology"/>
<dbReference type="EC" id="4.2.2.-" evidence="7"/>
<accession>A0ABM8ZJI8</accession>
<evidence type="ECO:0000313" key="7">
    <source>
        <dbReference type="EMBL" id="CAH0527030.1"/>
    </source>
</evidence>
<feature type="signal peptide" evidence="5">
    <location>
        <begin position="1"/>
        <end position="19"/>
    </location>
</feature>
<dbReference type="Gene3D" id="1.10.530.10">
    <property type="match status" value="1"/>
</dbReference>
<dbReference type="Gene3D" id="3.40.190.10">
    <property type="entry name" value="Periplasmic binding protein-like II"/>
    <property type="match status" value="2"/>
</dbReference>
<dbReference type="InterPro" id="IPR008258">
    <property type="entry name" value="Transglycosylase_SLT_dom_1"/>
</dbReference>
<protein>
    <submittedName>
        <fullName evidence="7">Membrane-bound lytic murein transglycosylase F</fullName>
        <ecNumber evidence="7">4.2.2.-</ecNumber>
    </submittedName>
</protein>
<evidence type="ECO:0000259" key="6">
    <source>
        <dbReference type="SMART" id="SM00062"/>
    </source>
</evidence>
<reference evidence="7" key="1">
    <citation type="submission" date="2021-12" db="EMBL/GenBank/DDBJ databases">
        <authorList>
            <person name="Rodrigo-Torres L."/>
            <person name="Arahal R. D."/>
            <person name="Lucena T."/>
        </authorList>
    </citation>
    <scope>NUCLEOTIDE SEQUENCE</scope>
    <source>
        <strain evidence="7">CECT 8226</strain>
    </source>
</reference>
<evidence type="ECO:0000256" key="2">
    <source>
        <dbReference type="ARBA" id="ARBA00010333"/>
    </source>
</evidence>
<keyword evidence="7" id="KW-0456">Lyase</keyword>
<dbReference type="Pfam" id="PF01464">
    <property type="entry name" value="SLT"/>
    <property type="match status" value="1"/>
</dbReference>
<gene>
    <name evidence="7" type="primary">mltF_2</name>
    <name evidence="7" type="ORF">VHP8226_02369</name>
</gene>
<dbReference type="GO" id="GO:0016829">
    <property type="term" value="F:lyase activity"/>
    <property type="evidence" value="ECO:0007669"/>
    <property type="project" value="UniProtKB-KW"/>
</dbReference>
<keyword evidence="3 5" id="KW-0732">Signal</keyword>
<dbReference type="PANTHER" id="PTHR35936">
    <property type="entry name" value="MEMBRANE-BOUND LYTIC MUREIN TRANSGLYCOSYLASE F"/>
    <property type="match status" value="1"/>
</dbReference>
<feature type="chain" id="PRO_5045350809" evidence="5">
    <location>
        <begin position="20"/>
        <end position="485"/>
    </location>
</feature>
<name>A0ABM8ZJI8_9VIBR</name>
<dbReference type="Proteomes" id="UP000838160">
    <property type="component" value="Unassembled WGS sequence"/>
</dbReference>
<keyword evidence="4" id="KW-0472">Membrane</keyword>
<comment type="caution">
    <text evidence="7">The sequence shown here is derived from an EMBL/GenBank/DDBJ whole genome shotgun (WGS) entry which is preliminary data.</text>
</comment>
<dbReference type="CDD" id="cd01009">
    <property type="entry name" value="PBP2_YfhD_N"/>
    <property type="match status" value="1"/>
</dbReference>
<dbReference type="InterPro" id="IPR001638">
    <property type="entry name" value="Solute-binding_3/MltF_N"/>
</dbReference>
<evidence type="ECO:0000256" key="4">
    <source>
        <dbReference type="ARBA" id="ARBA00023237"/>
    </source>
</evidence>
<dbReference type="EMBL" id="CAKLCM010000002">
    <property type="protein sequence ID" value="CAH0527030.1"/>
    <property type="molecule type" value="Genomic_DNA"/>
</dbReference>
<evidence type="ECO:0000256" key="3">
    <source>
        <dbReference type="ARBA" id="ARBA00022729"/>
    </source>
</evidence>
<comment type="subcellular location">
    <subcellularLocation>
        <location evidence="1">Cell outer membrane</location>
        <topology evidence="1">Peripheral membrane protein</topology>
    </subcellularLocation>
</comment>
<dbReference type="CDD" id="cd13403">
    <property type="entry name" value="MLTF-like"/>
    <property type="match status" value="1"/>
</dbReference>
<dbReference type="Pfam" id="PF00497">
    <property type="entry name" value="SBP_bac_3"/>
    <property type="match status" value="1"/>
</dbReference>
<comment type="similarity">
    <text evidence="2">Belongs to the bacterial solute-binding protein 3 family.</text>
</comment>
<keyword evidence="8" id="KW-1185">Reference proteome</keyword>
<organism evidence="7 8">
    <name type="scientific">Vibrio hippocampi</name>
    <dbReference type="NCBI Taxonomy" id="654686"/>
    <lineage>
        <taxon>Bacteria</taxon>
        <taxon>Pseudomonadati</taxon>
        <taxon>Pseudomonadota</taxon>
        <taxon>Gammaproteobacteria</taxon>
        <taxon>Vibrionales</taxon>
        <taxon>Vibrionaceae</taxon>
        <taxon>Vibrio</taxon>
    </lineage>
</organism>
<dbReference type="SMART" id="SM00062">
    <property type="entry name" value="PBPb"/>
    <property type="match status" value="1"/>
</dbReference>
<sequence length="485" mass="54934">MKAILLSLCVLLSSLPVSALELTPLGNTPYTGDLDTLVEKRVVRVLVSADLGFYYIEKGQPKGVGAELLSHFESSLQKQHPKVKVQVIPVPRDDLLPSLVNGYGDLVVANLTITPQRKEFVEFSDPAVQNISEFIVTGSDYPNLESAYDLSGKEVWVRGSSSYFESLQQINQQLQQQGKTPIFIKYLEETIQDYELIEMLKLDYISATVLDSHKAFFWKKTFEDLNIHQDIPIRTDGQIAWAIRKNSPDLLKVINGFIKTAKEGTLLGNVIYQRYMESTSWFSRVLAPSHIAQLEKLASLFKKYADMYDFDFLMLGAMAFQESKLNQNTVSAKGAVGIMQILPSTAKDPNVNIGNINNVENNIHAGTKYLRFLEDRYFSDPEISDDDRVYLSLAAYNAGPGNISRMRTLAKQQGYDPNRWFNHVEVITRRYIGSEPITYVANINRYYVIYKQLASLQQIRREQQANNSDGHPSALLDLYRNATIE</sequence>
<evidence type="ECO:0000256" key="5">
    <source>
        <dbReference type="SAM" id="SignalP"/>
    </source>
</evidence>
<evidence type="ECO:0000313" key="8">
    <source>
        <dbReference type="Proteomes" id="UP000838160"/>
    </source>
</evidence>